<name>A0A3S4AS53_9PEZI</name>
<evidence type="ECO:0000313" key="3">
    <source>
        <dbReference type="EMBL" id="SPQ21709.1"/>
    </source>
</evidence>
<dbReference type="InterPro" id="IPR036610">
    <property type="entry name" value="PEBP-like_sf"/>
</dbReference>
<gene>
    <name evidence="3" type="ORF">TT172_LOCUS4128</name>
</gene>
<sequence length="252" mass="26073">MASRCLAVLLAAASVLARTPPGFTPSSETDLVVEYKGFAPMNGAVVSKSVTAAEPRIGTLARLNGSSYAVIMIDLDIPTNNPPKTNTLLHWMQTGLVPAASVTTLNSTSGPIRAFLLENRSNSTALAPYIGPNPPARVPLSHRYTQILVDTSGLTERGMLALQTAAKNRSGFDAPTVLASAGLTGKVAAGNSYNVTNPGPAVAANTTDNAAGGAQGSASGTAGGRGLARRRGRRRSWLGGSAYLRYCCWVCE</sequence>
<dbReference type="Pfam" id="PF01161">
    <property type="entry name" value="PBP"/>
    <property type="match status" value="1"/>
</dbReference>
<dbReference type="GO" id="GO:0030162">
    <property type="term" value="P:regulation of proteolysis"/>
    <property type="evidence" value="ECO:0007669"/>
    <property type="project" value="TreeGrafter"/>
</dbReference>
<dbReference type="SUPFAM" id="SSF49777">
    <property type="entry name" value="PEBP-like"/>
    <property type="match status" value="1"/>
</dbReference>
<dbReference type="PANTHER" id="PTHR11362">
    <property type="entry name" value="PHOSPHATIDYLETHANOLAMINE-BINDING PROTEIN"/>
    <property type="match status" value="1"/>
</dbReference>
<dbReference type="AlphaFoldDB" id="A0A3S4AS53"/>
<proteinExistence type="predicted"/>
<dbReference type="GO" id="GO:0005543">
    <property type="term" value="F:phospholipid binding"/>
    <property type="evidence" value="ECO:0007669"/>
    <property type="project" value="TreeGrafter"/>
</dbReference>
<dbReference type="InterPro" id="IPR035810">
    <property type="entry name" value="PEBP_euk"/>
</dbReference>
<keyword evidence="2" id="KW-0732">Signal</keyword>
<organism evidence="3 4">
    <name type="scientific">Thermothielavioides terrestris</name>
    <dbReference type="NCBI Taxonomy" id="2587410"/>
    <lineage>
        <taxon>Eukaryota</taxon>
        <taxon>Fungi</taxon>
        <taxon>Dikarya</taxon>
        <taxon>Ascomycota</taxon>
        <taxon>Pezizomycotina</taxon>
        <taxon>Sordariomycetes</taxon>
        <taxon>Sordariomycetidae</taxon>
        <taxon>Sordariales</taxon>
        <taxon>Chaetomiaceae</taxon>
        <taxon>Thermothielavioides</taxon>
    </lineage>
</organism>
<feature type="region of interest" description="Disordered" evidence="1">
    <location>
        <begin position="204"/>
        <end position="231"/>
    </location>
</feature>
<evidence type="ECO:0000313" key="4">
    <source>
        <dbReference type="Proteomes" id="UP000289323"/>
    </source>
</evidence>
<feature type="signal peptide" evidence="2">
    <location>
        <begin position="1"/>
        <end position="17"/>
    </location>
</feature>
<feature type="compositionally biased region" description="Low complexity" evidence="1">
    <location>
        <begin position="204"/>
        <end position="220"/>
    </location>
</feature>
<dbReference type="Gene3D" id="3.90.280.10">
    <property type="entry name" value="PEBP-like"/>
    <property type="match status" value="1"/>
</dbReference>
<dbReference type="Proteomes" id="UP000289323">
    <property type="component" value="Unassembled WGS sequence"/>
</dbReference>
<reference evidence="3 4" key="1">
    <citation type="submission" date="2018-04" db="EMBL/GenBank/DDBJ databases">
        <authorList>
            <person name="Huttner S."/>
            <person name="Dainat J."/>
        </authorList>
    </citation>
    <scope>NUCLEOTIDE SEQUENCE [LARGE SCALE GENOMIC DNA]</scope>
</reference>
<accession>A0A3S4AS53</accession>
<dbReference type="EMBL" id="OUUZ01000008">
    <property type="protein sequence ID" value="SPQ21709.1"/>
    <property type="molecule type" value="Genomic_DNA"/>
</dbReference>
<evidence type="ECO:0000256" key="1">
    <source>
        <dbReference type="SAM" id="MobiDB-lite"/>
    </source>
</evidence>
<evidence type="ECO:0000256" key="2">
    <source>
        <dbReference type="SAM" id="SignalP"/>
    </source>
</evidence>
<protein>
    <submittedName>
        <fullName evidence="3">8697d305-b443-461d-b46e-35d0d89c0e59</fullName>
    </submittedName>
</protein>
<dbReference type="InterPro" id="IPR008914">
    <property type="entry name" value="PEBP"/>
</dbReference>
<feature type="chain" id="PRO_5018707789" evidence="2">
    <location>
        <begin position="18"/>
        <end position="252"/>
    </location>
</feature>
<dbReference type="CDD" id="cd00866">
    <property type="entry name" value="PEBP_euk"/>
    <property type="match status" value="1"/>
</dbReference>
<dbReference type="GO" id="GO:0046578">
    <property type="term" value="P:regulation of Ras protein signal transduction"/>
    <property type="evidence" value="ECO:0007669"/>
    <property type="project" value="TreeGrafter"/>
</dbReference>
<dbReference type="GO" id="GO:0030414">
    <property type="term" value="F:peptidase inhibitor activity"/>
    <property type="evidence" value="ECO:0007669"/>
    <property type="project" value="TreeGrafter"/>
</dbReference>
<dbReference type="PANTHER" id="PTHR11362:SF141">
    <property type="entry name" value="PHOSPHATIDYLETHANOLAMINE-BINDING PROTEIN"/>
    <property type="match status" value="1"/>
</dbReference>